<dbReference type="SUPFAM" id="SSF51730">
    <property type="entry name" value="FAD-linked oxidoreductase"/>
    <property type="match status" value="1"/>
</dbReference>
<feature type="domain" description="Proline dehydrogenase" evidence="7">
    <location>
        <begin position="367"/>
        <end position="648"/>
    </location>
</feature>
<feature type="region of interest" description="Disordered" evidence="6">
    <location>
        <begin position="247"/>
        <end position="274"/>
    </location>
</feature>
<dbReference type="EC" id="1.5.5.2" evidence="2 5"/>
<accession>A0ABR3BGS2</accession>
<evidence type="ECO:0000256" key="6">
    <source>
        <dbReference type="SAM" id="MobiDB-lite"/>
    </source>
</evidence>
<dbReference type="Pfam" id="PF01619">
    <property type="entry name" value="Pro_dh"/>
    <property type="match status" value="1"/>
</dbReference>
<dbReference type="Proteomes" id="UP001448207">
    <property type="component" value="Unassembled WGS sequence"/>
</dbReference>
<evidence type="ECO:0000259" key="7">
    <source>
        <dbReference type="Pfam" id="PF01619"/>
    </source>
</evidence>
<dbReference type="PANTHER" id="PTHR13914">
    <property type="entry name" value="PROLINE OXIDASE"/>
    <property type="match status" value="1"/>
</dbReference>
<feature type="compositionally biased region" description="Basic and acidic residues" evidence="6">
    <location>
        <begin position="251"/>
        <end position="267"/>
    </location>
</feature>
<dbReference type="EMBL" id="JBCLYO010000001">
    <property type="protein sequence ID" value="KAL0096730.1"/>
    <property type="molecule type" value="Genomic_DNA"/>
</dbReference>
<feature type="region of interest" description="Disordered" evidence="6">
    <location>
        <begin position="203"/>
        <end position="229"/>
    </location>
</feature>
<comment type="catalytic activity">
    <reaction evidence="5">
        <text>L-proline + a quinone = (S)-1-pyrroline-5-carboxylate + a quinol + H(+)</text>
        <dbReference type="Rhea" id="RHEA:23784"/>
        <dbReference type="ChEBI" id="CHEBI:15378"/>
        <dbReference type="ChEBI" id="CHEBI:17388"/>
        <dbReference type="ChEBI" id="CHEBI:24646"/>
        <dbReference type="ChEBI" id="CHEBI:60039"/>
        <dbReference type="ChEBI" id="CHEBI:132124"/>
        <dbReference type="EC" id="1.5.5.2"/>
    </reaction>
</comment>
<evidence type="ECO:0000313" key="8">
    <source>
        <dbReference type="EMBL" id="KAL0096730.1"/>
    </source>
</evidence>
<gene>
    <name evidence="8" type="ORF">J3Q64DRAFT_1827797</name>
</gene>
<evidence type="ECO:0000256" key="4">
    <source>
        <dbReference type="ARBA" id="ARBA00023062"/>
    </source>
</evidence>
<comment type="similarity">
    <text evidence="1 5">Belongs to the proline oxidase family.</text>
</comment>
<dbReference type="Gene3D" id="3.20.20.220">
    <property type="match status" value="2"/>
</dbReference>
<evidence type="ECO:0000256" key="1">
    <source>
        <dbReference type="ARBA" id="ARBA00005869"/>
    </source>
</evidence>
<keyword evidence="5" id="KW-0285">Flavoprotein</keyword>
<keyword evidence="4 5" id="KW-0642">Proline metabolism</keyword>
<comment type="caution">
    <text evidence="8">The sequence shown here is derived from an EMBL/GenBank/DDBJ whole genome shotgun (WGS) entry which is preliminary data.</text>
</comment>
<protein>
    <recommendedName>
        <fullName evidence="2 5">Proline dehydrogenase</fullName>
        <ecNumber evidence="2 5">1.5.5.2</ecNumber>
    </recommendedName>
</protein>
<dbReference type="InterPro" id="IPR015659">
    <property type="entry name" value="Proline_oxidase"/>
</dbReference>
<evidence type="ECO:0000313" key="9">
    <source>
        <dbReference type="Proteomes" id="UP001448207"/>
    </source>
</evidence>
<dbReference type="PANTHER" id="PTHR13914:SF0">
    <property type="entry name" value="PROLINE DEHYDROGENASE 1, MITOCHONDRIAL"/>
    <property type="match status" value="1"/>
</dbReference>
<dbReference type="InterPro" id="IPR002872">
    <property type="entry name" value="Proline_DH_dom"/>
</dbReference>
<sequence length="676" mass="76426">MPLQLPLRPTFSLLLLCSKRCTTSQMHLIRTSPKRLSTFRSSPKKSSSNLKKALCGTFALVSTTTTLFSVNQVYGHKPPHPAAHQNTRTSNSLAQITIAELQDNESQAAVSQKSTRELVLAYAVYQLCTLPWLVDASPCLINLASQSSFSFLIKDPIYWVIKNTFFRQFCGGETAEECQPIMERLEQAGVKSILDLCAESDDVDGTNEAQKDRESGEGGVGGVKEEKRGPDALAEMIKHGIRATASKHQKYYQDQDQGHGQDHDYKNHNNYQPAKSDTHISLSAFSAIKITALTSPEFLTNLNSALSRLQTAFDDNQVNGYLSLDILDQIIQSHLPPPQSDAQLVERKRLVDQLTAGERRTGTSSGGDGVLVVDQVQFDSLFDFQGPYRKIWWDVPDKATYFLSNKDWKDYDRVVNRLEDICQLAKELGIGIMIDAEQSYYQEAIDHFALHLQQKFNRIQDTHHEALVYNTYQMYTKSGQHKLERDTRWAEQKGFTLAVKLVRGAYMVSETKRAKDLGYPSPIQDTLEDTHASFNGAILFLLNKLQEHHCSTRQILSPTTSPVVFMIASHNRESVVLTVEEMERHHVSPQSGVIQFGQLYGMQDQISYILGKNGYSTYKYLPYGMIDQVLPYLVRRVQENSAVLESVSKEQQLLLQEIKKRFLFKKEEDPEITPPV</sequence>
<evidence type="ECO:0000256" key="2">
    <source>
        <dbReference type="ARBA" id="ARBA00012695"/>
    </source>
</evidence>
<reference evidence="8 9" key="1">
    <citation type="submission" date="2024-04" db="EMBL/GenBank/DDBJ databases">
        <title>Symmetric and asymmetric DNA N6-adenine methylation regulates different biological responses in Mucorales.</title>
        <authorList>
            <consortium name="Lawrence Berkeley National Laboratory"/>
            <person name="Lax C."/>
            <person name="Mondo S.J."/>
            <person name="Osorio-Concepcion M."/>
            <person name="Muszewska A."/>
            <person name="Corrochano-Luque M."/>
            <person name="Gutierrez G."/>
            <person name="Riley R."/>
            <person name="Lipzen A."/>
            <person name="Guo J."/>
            <person name="Hundley H."/>
            <person name="Amirebrahimi M."/>
            <person name="Ng V."/>
            <person name="Lorenzo-Gutierrez D."/>
            <person name="Binder U."/>
            <person name="Yang J."/>
            <person name="Song Y."/>
            <person name="Canovas D."/>
            <person name="Navarro E."/>
            <person name="Freitag M."/>
            <person name="Gabaldon T."/>
            <person name="Grigoriev I.V."/>
            <person name="Corrochano L.M."/>
            <person name="Nicolas F.E."/>
            <person name="Garre V."/>
        </authorList>
    </citation>
    <scope>NUCLEOTIDE SEQUENCE [LARGE SCALE GENOMIC DNA]</scope>
    <source>
        <strain evidence="8 9">L51</strain>
    </source>
</reference>
<proteinExistence type="inferred from homology"/>
<keyword evidence="9" id="KW-1185">Reference proteome</keyword>
<evidence type="ECO:0000256" key="3">
    <source>
        <dbReference type="ARBA" id="ARBA00023002"/>
    </source>
</evidence>
<keyword evidence="3 5" id="KW-0560">Oxidoreductase</keyword>
<organism evidence="8 9">
    <name type="scientific">Phycomyces blakesleeanus</name>
    <dbReference type="NCBI Taxonomy" id="4837"/>
    <lineage>
        <taxon>Eukaryota</taxon>
        <taxon>Fungi</taxon>
        <taxon>Fungi incertae sedis</taxon>
        <taxon>Mucoromycota</taxon>
        <taxon>Mucoromycotina</taxon>
        <taxon>Mucoromycetes</taxon>
        <taxon>Mucorales</taxon>
        <taxon>Phycomycetaceae</taxon>
        <taxon>Phycomyces</taxon>
    </lineage>
</organism>
<keyword evidence="5" id="KW-0274">FAD</keyword>
<comment type="cofactor">
    <cofactor evidence="5">
        <name>FAD</name>
        <dbReference type="ChEBI" id="CHEBI:57692"/>
    </cofactor>
</comment>
<comment type="function">
    <text evidence="5">Converts proline to delta-1-pyrroline-5-carboxylate.</text>
</comment>
<evidence type="ECO:0000256" key="5">
    <source>
        <dbReference type="RuleBase" id="RU364054"/>
    </source>
</evidence>
<name>A0ABR3BGS2_PHYBL</name>
<dbReference type="InterPro" id="IPR029041">
    <property type="entry name" value="FAD-linked_oxidoreductase-like"/>
</dbReference>